<accession>A0ABR0S9X3</accession>
<feature type="compositionally biased region" description="Basic and acidic residues" evidence="1">
    <location>
        <begin position="13"/>
        <end position="23"/>
    </location>
</feature>
<feature type="region of interest" description="Disordered" evidence="1">
    <location>
        <begin position="1"/>
        <end position="75"/>
    </location>
</feature>
<protein>
    <submittedName>
        <fullName evidence="2">Uncharacterized protein</fullName>
    </submittedName>
</protein>
<proteinExistence type="predicted"/>
<evidence type="ECO:0000256" key="1">
    <source>
        <dbReference type="SAM" id="MobiDB-lite"/>
    </source>
</evidence>
<evidence type="ECO:0000313" key="2">
    <source>
        <dbReference type="EMBL" id="KAK5988961.1"/>
    </source>
</evidence>
<dbReference type="Proteomes" id="UP001338125">
    <property type="component" value="Unassembled WGS sequence"/>
</dbReference>
<keyword evidence="3" id="KW-1185">Reference proteome</keyword>
<gene>
    <name evidence="2" type="ORF">PT974_10459</name>
</gene>
<reference evidence="2 3" key="1">
    <citation type="submission" date="2024-01" db="EMBL/GenBank/DDBJ databases">
        <title>Complete genome of Cladobotryum mycophilum ATHUM6906.</title>
        <authorList>
            <person name="Christinaki A.C."/>
            <person name="Myridakis A.I."/>
            <person name="Kouvelis V.N."/>
        </authorList>
    </citation>
    <scope>NUCLEOTIDE SEQUENCE [LARGE SCALE GENOMIC DNA]</scope>
    <source>
        <strain evidence="2 3">ATHUM6906</strain>
    </source>
</reference>
<name>A0ABR0S9X3_9HYPO</name>
<feature type="compositionally biased region" description="Polar residues" evidence="1">
    <location>
        <begin position="27"/>
        <end position="43"/>
    </location>
</feature>
<sequence length="75" mass="8480">MDAPRTTAAPMEIKGKGPAKQDHWWSWSPTQYFHSQQAGSPEQESPVRPRGDFSTRPRCDSRPSPTYTGFLGTMR</sequence>
<organism evidence="2 3">
    <name type="scientific">Cladobotryum mycophilum</name>
    <dbReference type="NCBI Taxonomy" id="491253"/>
    <lineage>
        <taxon>Eukaryota</taxon>
        <taxon>Fungi</taxon>
        <taxon>Dikarya</taxon>
        <taxon>Ascomycota</taxon>
        <taxon>Pezizomycotina</taxon>
        <taxon>Sordariomycetes</taxon>
        <taxon>Hypocreomycetidae</taxon>
        <taxon>Hypocreales</taxon>
        <taxon>Hypocreaceae</taxon>
        <taxon>Cladobotryum</taxon>
    </lineage>
</organism>
<evidence type="ECO:0000313" key="3">
    <source>
        <dbReference type="Proteomes" id="UP001338125"/>
    </source>
</evidence>
<comment type="caution">
    <text evidence="2">The sequence shown here is derived from an EMBL/GenBank/DDBJ whole genome shotgun (WGS) entry which is preliminary data.</text>
</comment>
<feature type="compositionally biased region" description="Basic and acidic residues" evidence="1">
    <location>
        <begin position="45"/>
        <end position="61"/>
    </location>
</feature>
<dbReference type="EMBL" id="JAVFKD010000015">
    <property type="protein sequence ID" value="KAK5988961.1"/>
    <property type="molecule type" value="Genomic_DNA"/>
</dbReference>